<evidence type="ECO:0000313" key="3">
    <source>
        <dbReference type="Proteomes" id="UP000694240"/>
    </source>
</evidence>
<dbReference type="GO" id="GO:0003964">
    <property type="term" value="F:RNA-directed DNA polymerase activity"/>
    <property type="evidence" value="ECO:0007669"/>
    <property type="project" value="UniProtKB-KW"/>
</dbReference>
<evidence type="ECO:0000259" key="1">
    <source>
        <dbReference type="Pfam" id="PF13966"/>
    </source>
</evidence>
<dbReference type="Proteomes" id="UP000694240">
    <property type="component" value="Chromosome 6"/>
</dbReference>
<gene>
    <name evidence="2" type="ORF">ISN45_Aa01g006120</name>
</gene>
<sequence length="476" mass="54087">MVVLSALQGISVGSFPTRYLGLPLNPARISFATLQPFIEKITSKLHVWTVRFLSFAGKIRLISSVIYGMVNFWSSVFNLPKRFYAKVDSLCAAFLWKNKVSNAVGSRVAWIDVCKPKEEGGLGIRLLEDFAIVFQLKLIWNLFTNAGSLWVAWLKGNIFLRKSYWTIEDSPRLSRTVKNMIRLKPHVVNFMRCEVGNGNHASFWFDHWTAHGPLISFLGASGPRDLRVRREALVAEAARNGEWRMPGARSENQQQLMITLTTITPPNISIGRDVYLWRRLSGNFAEFFSSKETWEQLRTHSPLVSWSKVVWFKEAVPRFSFITWLAFKGRLPTKDRLRSWGLNIPAACVLCSNGLETHDHLFFECPYSATVWHAFASRIMINPPSTIDSISSWILQAQAPAQSHVIITIKLLLQTACYFIWKERNARIFSSIVSPSSSVQASLDRSIRDRFLSLPGCSSSSVSLLVFYFGCISFPF</sequence>
<name>A0A8T2C389_9BRAS</name>
<comment type="caution">
    <text evidence="2">The sequence shown here is derived from an EMBL/GenBank/DDBJ whole genome shotgun (WGS) entry which is preliminary data.</text>
</comment>
<keyword evidence="2" id="KW-0695">RNA-directed DNA polymerase</keyword>
<dbReference type="InterPro" id="IPR026960">
    <property type="entry name" value="RVT-Znf"/>
</dbReference>
<dbReference type="PANTHER" id="PTHR33116">
    <property type="entry name" value="REVERSE TRANSCRIPTASE ZINC-BINDING DOMAIN-CONTAINING PROTEIN-RELATED-RELATED"/>
    <property type="match status" value="1"/>
</dbReference>
<keyword evidence="3" id="KW-1185">Reference proteome</keyword>
<evidence type="ECO:0000313" key="2">
    <source>
        <dbReference type="EMBL" id="KAG7591594.1"/>
    </source>
</evidence>
<dbReference type="AlphaFoldDB" id="A0A8T2C389"/>
<dbReference type="PANTHER" id="PTHR33116:SF76">
    <property type="entry name" value="DUF4283 DOMAIN-CONTAINING PROTEIN"/>
    <property type="match status" value="1"/>
</dbReference>
<organism evidence="2 3">
    <name type="scientific">Arabidopsis thaliana x Arabidopsis arenosa</name>
    <dbReference type="NCBI Taxonomy" id="1240361"/>
    <lineage>
        <taxon>Eukaryota</taxon>
        <taxon>Viridiplantae</taxon>
        <taxon>Streptophyta</taxon>
        <taxon>Embryophyta</taxon>
        <taxon>Tracheophyta</taxon>
        <taxon>Spermatophyta</taxon>
        <taxon>Magnoliopsida</taxon>
        <taxon>eudicotyledons</taxon>
        <taxon>Gunneridae</taxon>
        <taxon>Pentapetalae</taxon>
        <taxon>rosids</taxon>
        <taxon>malvids</taxon>
        <taxon>Brassicales</taxon>
        <taxon>Brassicaceae</taxon>
        <taxon>Camelineae</taxon>
        <taxon>Arabidopsis</taxon>
    </lineage>
</organism>
<dbReference type="EMBL" id="JAEFBK010000006">
    <property type="protein sequence ID" value="KAG7591594.1"/>
    <property type="molecule type" value="Genomic_DNA"/>
</dbReference>
<dbReference type="Pfam" id="PF13966">
    <property type="entry name" value="zf-RVT"/>
    <property type="match status" value="1"/>
</dbReference>
<keyword evidence="2" id="KW-0548">Nucleotidyltransferase</keyword>
<feature type="domain" description="Reverse transcriptase zinc-binding" evidence="1">
    <location>
        <begin position="288"/>
        <end position="372"/>
    </location>
</feature>
<proteinExistence type="predicted"/>
<accession>A0A8T2C389</accession>
<protein>
    <submittedName>
        <fullName evidence="2">Reverse transcriptase zinc-binding domain</fullName>
    </submittedName>
</protein>
<keyword evidence="2" id="KW-0808">Transferase</keyword>
<reference evidence="2 3" key="1">
    <citation type="submission" date="2020-12" db="EMBL/GenBank/DDBJ databases">
        <title>Concerted genomic and epigenomic changes stabilize Arabidopsis allopolyploids.</title>
        <authorList>
            <person name="Chen Z."/>
        </authorList>
    </citation>
    <scope>NUCLEOTIDE SEQUENCE [LARGE SCALE GENOMIC DNA]</scope>
    <source>
        <strain evidence="2">Allo738</strain>
        <tissue evidence="2">Leaf</tissue>
    </source>
</reference>